<dbReference type="Proteomes" id="UP000789375">
    <property type="component" value="Unassembled WGS sequence"/>
</dbReference>
<sequence length="190" mass="21463">MKEILDGRDGKNAEQIYANLHTYDEQFHSYNLQFQLKAVATSPFDMFPLLPFNMLILIISAKVSVTIDKIANIGHSYLIFLGSFSDSLYTVKVKRQEVIAKREAESTDIILIDWTTATTVFASEEEPDTVTGTTAFMNKILMVFADRMKKIERAPEKYSCGVNKTVDRLNLLHEAMISIPDNDSVGLFVI</sequence>
<dbReference type="AlphaFoldDB" id="A0A9N8WR38"/>
<name>A0A9N8WR38_FUNMO</name>
<accession>A0A9N8WR38</accession>
<comment type="caution">
    <text evidence="1">The sequence shown here is derived from an EMBL/GenBank/DDBJ whole genome shotgun (WGS) entry which is preliminary data.</text>
</comment>
<protein>
    <submittedName>
        <fullName evidence="1">1470_t:CDS:1</fullName>
    </submittedName>
</protein>
<proteinExistence type="predicted"/>
<gene>
    <name evidence="1" type="ORF">FMOSSE_LOCUS3518</name>
</gene>
<reference evidence="1" key="1">
    <citation type="submission" date="2021-06" db="EMBL/GenBank/DDBJ databases">
        <authorList>
            <person name="Kallberg Y."/>
            <person name="Tangrot J."/>
            <person name="Rosling A."/>
        </authorList>
    </citation>
    <scope>NUCLEOTIDE SEQUENCE</scope>
    <source>
        <strain evidence="1">87-6 pot B 2015</strain>
    </source>
</reference>
<organism evidence="1 2">
    <name type="scientific">Funneliformis mosseae</name>
    <name type="common">Endomycorrhizal fungus</name>
    <name type="synonym">Glomus mosseae</name>
    <dbReference type="NCBI Taxonomy" id="27381"/>
    <lineage>
        <taxon>Eukaryota</taxon>
        <taxon>Fungi</taxon>
        <taxon>Fungi incertae sedis</taxon>
        <taxon>Mucoromycota</taxon>
        <taxon>Glomeromycotina</taxon>
        <taxon>Glomeromycetes</taxon>
        <taxon>Glomerales</taxon>
        <taxon>Glomeraceae</taxon>
        <taxon>Funneliformis</taxon>
    </lineage>
</organism>
<keyword evidence="2" id="KW-1185">Reference proteome</keyword>
<evidence type="ECO:0000313" key="2">
    <source>
        <dbReference type="Proteomes" id="UP000789375"/>
    </source>
</evidence>
<dbReference type="EMBL" id="CAJVPP010000530">
    <property type="protein sequence ID" value="CAG8490743.1"/>
    <property type="molecule type" value="Genomic_DNA"/>
</dbReference>
<evidence type="ECO:0000313" key="1">
    <source>
        <dbReference type="EMBL" id="CAG8490743.1"/>
    </source>
</evidence>